<evidence type="ECO:0000313" key="2">
    <source>
        <dbReference type="Proteomes" id="UP000717696"/>
    </source>
</evidence>
<organism evidence="1 2">
    <name type="scientific">Dactylonectria estremocensis</name>
    <dbReference type="NCBI Taxonomy" id="1079267"/>
    <lineage>
        <taxon>Eukaryota</taxon>
        <taxon>Fungi</taxon>
        <taxon>Dikarya</taxon>
        <taxon>Ascomycota</taxon>
        <taxon>Pezizomycotina</taxon>
        <taxon>Sordariomycetes</taxon>
        <taxon>Hypocreomycetidae</taxon>
        <taxon>Hypocreales</taxon>
        <taxon>Nectriaceae</taxon>
        <taxon>Dactylonectria</taxon>
    </lineage>
</organism>
<dbReference type="Pfam" id="PF14388">
    <property type="entry name" value="DUF4419"/>
    <property type="match status" value="1"/>
</dbReference>
<evidence type="ECO:0000313" key="1">
    <source>
        <dbReference type="EMBL" id="KAH7114140.1"/>
    </source>
</evidence>
<dbReference type="OrthoDB" id="9978173at2759"/>
<dbReference type="InterPro" id="IPR025533">
    <property type="entry name" value="DUF4419"/>
</dbReference>
<accession>A0A9P9IC65</accession>
<comment type="caution">
    <text evidence="1">The sequence shown here is derived from an EMBL/GenBank/DDBJ whole genome shotgun (WGS) entry which is preliminary data.</text>
</comment>
<reference evidence="1" key="1">
    <citation type="journal article" date="2021" name="Nat. Commun.">
        <title>Genetic determinants of endophytism in the Arabidopsis root mycobiome.</title>
        <authorList>
            <person name="Mesny F."/>
            <person name="Miyauchi S."/>
            <person name="Thiergart T."/>
            <person name="Pickel B."/>
            <person name="Atanasova L."/>
            <person name="Karlsson M."/>
            <person name="Huettel B."/>
            <person name="Barry K.W."/>
            <person name="Haridas S."/>
            <person name="Chen C."/>
            <person name="Bauer D."/>
            <person name="Andreopoulos W."/>
            <person name="Pangilinan J."/>
            <person name="LaButti K."/>
            <person name="Riley R."/>
            <person name="Lipzen A."/>
            <person name="Clum A."/>
            <person name="Drula E."/>
            <person name="Henrissat B."/>
            <person name="Kohler A."/>
            <person name="Grigoriev I.V."/>
            <person name="Martin F.M."/>
            <person name="Hacquard S."/>
        </authorList>
    </citation>
    <scope>NUCLEOTIDE SEQUENCE</scope>
    <source>
        <strain evidence="1">MPI-CAGE-AT-0021</strain>
    </source>
</reference>
<dbReference type="PANTHER" id="PTHR31252">
    <property type="entry name" value="DUF4419 DOMAIN-CONTAINING PROTEIN"/>
    <property type="match status" value="1"/>
</dbReference>
<keyword evidence="2" id="KW-1185">Reference proteome</keyword>
<dbReference type="AlphaFoldDB" id="A0A9P9IC65"/>
<dbReference type="PANTHER" id="PTHR31252:SF11">
    <property type="entry name" value="DUF4419 DOMAIN-CONTAINING PROTEIN"/>
    <property type="match status" value="1"/>
</dbReference>
<proteinExistence type="predicted"/>
<protein>
    <submittedName>
        <fullName evidence="1">Uncharacterized protein</fullName>
    </submittedName>
</protein>
<dbReference type="Proteomes" id="UP000717696">
    <property type="component" value="Unassembled WGS sequence"/>
</dbReference>
<sequence length="453" mass="50405">MPATVRPSRNAPRVIRKWEFARTDSRFQFTDMCPKEDLKAKCIIQSSFDTVPAANEDIISSTNGFVLGVLKAYNHHHHLILRPDDVWLAILTQLSFFINRHAEALRGLFVAHDGQTDIAVLSSAVLLKQDMGAMAKALAQAVGQNLRADSMHNWIIPDFTTTTDTDVVAASIVMAGAFRSYFNHKFMFYCGIPSVTLLGTHKDWSKLNELLDRILTLTDGMPVGNQPSEELVRFHHLLAPVLGYMARTFDDATDSSIVNFWARMAHESGGSGVHYISGWLTAFCFWDSEGKSLYREPQGGVDVHSSNMDLPGCNIDDTLYHRINTDAIPVGWAGAPIEVNDNGTMYKTMMVAGSMGMHISSSREMLDRSQRECDTITANADGWQVVKRGKIKESVIPRDEGDDLEIGPDTIQPVIGWWMYELETTQGDGDEYWDAANEHDCKLTGLAAILNNT</sequence>
<dbReference type="EMBL" id="JAGMUU010000043">
    <property type="protein sequence ID" value="KAH7114140.1"/>
    <property type="molecule type" value="Genomic_DNA"/>
</dbReference>
<name>A0A9P9IC65_9HYPO</name>
<gene>
    <name evidence="1" type="ORF">B0J13DRAFT_460411</name>
</gene>